<feature type="transmembrane region" description="Helical" evidence="11">
    <location>
        <begin position="201"/>
        <end position="225"/>
    </location>
</feature>
<dbReference type="EMBL" id="CP125947">
    <property type="protein sequence ID" value="WHS67503.1"/>
    <property type="molecule type" value="Genomic_DNA"/>
</dbReference>
<feature type="transmembrane region" description="Helical" evidence="11">
    <location>
        <begin position="277"/>
        <end position="301"/>
    </location>
</feature>
<feature type="region of interest" description="Disordered" evidence="10">
    <location>
        <begin position="443"/>
        <end position="497"/>
    </location>
</feature>
<evidence type="ECO:0000313" key="12">
    <source>
        <dbReference type="EMBL" id="WHS67503.1"/>
    </source>
</evidence>
<evidence type="ECO:0000256" key="3">
    <source>
        <dbReference type="ARBA" id="ARBA00022692"/>
    </source>
</evidence>
<dbReference type="InterPro" id="IPR001807">
    <property type="entry name" value="ClC"/>
</dbReference>
<keyword evidence="13" id="KW-1185">Reference proteome</keyword>
<comment type="subcellular location">
    <subcellularLocation>
        <location evidence="1">Membrane</location>
        <topology evidence="1">Multi-pass membrane protein</topology>
    </subcellularLocation>
</comment>
<sequence>MQQEPDFFHNLNEEIRDGKRWLERTVVLAYAAAAGLSVVAFTLLADAAFGFFERIYQWNGGWLVLLWMPAITAAAVWATRKWAPGAGGSGIPQVIATLEPSVDASLRKRFVSLWLSFSKIVLSSTGFLAGLSIGREGPSVQVAAGVMHSARRWLGPNSAINTHALLVAGGAAGIAAAFNAPLAGVVFAIEELSRRLESRSSGLIIAAIVLAGLMGVSVFGNLSYFGRIRVQELSWNDLLPCLAVALTCGVLGGLFAKLMTISLTSSTERLNKLKSRFPIRFAAALALLIAIIGLVTGGATFGAGSEAVKHMLQGEADVPEFYVTLKFIATWLSAWVGVPGGIFAPSLSIGAGVGNNVASIVGTTDIAPALIAMGMAAFLAAVTQAPLTAFIIVMEMVDGHSLVLSLMASAMIASMISRMIARPLYESLALHMLNVAKASMVLPEPPAQDQTGPDSQAQDSDLMPEDVVEEQPARQRELEFDAQPDAEARDAGNTPRS</sequence>
<evidence type="ECO:0000256" key="2">
    <source>
        <dbReference type="ARBA" id="ARBA00022448"/>
    </source>
</evidence>
<feature type="transmembrane region" description="Helical" evidence="11">
    <location>
        <begin position="164"/>
        <end position="189"/>
    </location>
</feature>
<evidence type="ECO:0000256" key="6">
    <source>
        <dbReference type="ARBA" id="ARBA00023136"/>
    </source>
</evidence>
<accession>A0ABY8SX49</accession>
<evidence type="ECO:0000256" key="9">
    <source>
        <dbReference type="ARBA" id="ARBA00023303"/>
    </source>
</evidence>
<dbReference type="SUPFAM" id="SSF81340">
    <property type="entry name" value="Clc chloride channel"/>
    <property type="match status" value="1"/>
</dbReference>
<keyword evidence="2" id="KW-0813">Transport</keyword>
<feature type="compositionally biased region" description="Polar residues" evidence="10">
    <location>
        <begin position="448"/>
        <end position="459"/>
    </location>
</feature>
<dbReference type="Proteomes" id="UP001240697">
    <property type="component" value="Chromosome"/>
</dbReference>
<name>A0ABY8SX49_9BURK</name>
<keyword evidence="8" id="KW-0868">Chloride</keyword>
<evidence type="ECO:0000256" key="11">
    <source>
        <dbReference type="SAM" id="Phobius"/>
    </source>
</evidence>
<dbReference type="PRINTS" id="PR00762">
    <property type="entry name" value="CLCHANNEL"/>
</dbReference>
<feature type="transmembrane region" description="Helical" evidence="11">
    <location>
        <begin position="26"/>
        <end position="52"/>
    </location>
</feature>
<feature type="transmembrane region" description="Helical" evidence="11">
    <location>
        <begin position="58"/>
        <end position="78"/>
    </location>
</feature>
<reference evidence="12 13" key="1">
    <citation type="submission" date="2023-05" db="EMBL/GenBank/DDBJ databases">
        <authorList>
            <person name="Yin Y."/>
            <person name="Lu Z."/>
        </authorList>
    </citation>
    <scope>NUCLEOTIDE SEQUENCE [LARGE SCALE GENOMIC DNA]</scope>
    <source>
        <strain evidence="12 13">ZM22</strain>
    </source>
</reference>
<evidence type="ECO:0000256" key="4">
    <source>
        <dbReference type="ARBA" id="ARBA00022989"/>
    </source>
</evidence>
<dbReference type="InterPro" id="IPR050368">
    <property type="entry name" value="ClC-type_chloride_channel"/>
</dbReference>
<keyword evidence="9" id="KW-0407">Ion channel</keyword>
<evidence type="ECO:0000256" key="1">
    <source>
        <dbReference type="ARBA" id="ARBA00004141"/>
    </source>
</evidence>
<dbReference type="InterPro" id="IPR014743">
    <property type="entry name" value="Cl-channel_core"/>
</dbReference>
<dbReference type="PANTHER" id="PTHR43427:SF6">
    <property type="entry name" value="CHLORIDE CHANNEL PROTEIN CLC-E"/>
    <property type="match status" value="1"/>
</dbReference>
<keyword evidence="6 11" id="KW-0472">Membrane</keyword>
<evidence type="ECO:0000256" key="8">
    <source>
        <dbReference type="ARBA" id="ARBA00023214"/>
    </source>
</evidence>
<keyword evidence="3 11" id="KW-0812">Transmembrane</keyword>
<dbReference type="RefSeq" id="WP_283488529.1">
    <property type="nucleotide sequence ID" value="NZ_CP125947.1"/>
</dbReference>
<dbReference type="PANTHER" id="PTHR43427">
    <property type="entry name" value="CHLORIDE CHANNEL PROTEIN CLC-E"/>
    <property type="match status" value="1"/>
</dbReference>
<keyword evidence="7" id="KW-0869">Chloride channel</keyword>
<feature type="transmembrane region" description="Helical" evidence="11">
    <location>
        <begin position="402"/>
        <end position="421"/>
    </location>
</feature>
<dbReference type="Pfam" id="PF00654">
    <property type="entry name" value="Voltage_CLC"/>
    <property type="match status" value="1"/>
</dbReference>
<protein>
    <submittedName>
        <fullName evidence="12">Chloride channel protein</fullName>
    </submittedName>
</protein>
<dbReference type="CDD" id="cd01034">
    <property type="entry name" value="EriC_like"/>
    <property type="match status" value="1"/>
</dbReference>
<evidence type="ECO:0000256" key="7">
    <source>
        <dbReference type="ARBA" id="ARBA00023173"/>
    </source>
</evidence>
<evidence type="ECO:0000256" key="10">
    <source>
        <dbReference type="SAM" id="MobiDB-lite"/>
    </source>
</evidence>
<organism evidence="12 13">
    <name type="scientific">Comamonas resistens</name>
    <dbReference type="NCBI Taxonomy" id="3046670"/>
    <lineage>
        <taxon>Bacteria</taxon>
        <taxon>Pseudomonadati</taxon>
        <taxon>Pseudomonadota</taxon>
        <taxon>Betaproteobacteria</taxon>
        <taxon>Burkholderiales</taxon>
        <taxon>Comamonadaceae</taxon>
        <taxon>Comamonas</taxon>
    </lineage>
</organism>
<evidence type="ECO:0000256" key="5">
    <source>
        <dbReference type="ARBA" id="ARBA00023065"/>
    </source>
</evidence>
<feature type="transmembrane region" description="Helical" evidence="11">
    <location>
        <begin position="237"/>
        <end position="256"/>
    </location>
</feature>
<gene>
    <name evidence="12" type="ORF">QMY55_10505</name>
</gene>
<feature type="transmembrane region" description="Helical" evidence="11">
    <location>
        <begin position="113"/>
        <end position="133"/>
    </location>
</feature>
<keyword evidence="4 11" id="KW-1133">Transmembrane helix</keyword>
<evidence type="ECO:0000313" key="13">
    <source>
        <dbReference type="Proteomes" id="UP001240697"/>
    </source>
</evidence>
<keyword evidence="5" id="KW-0406">Ion transport</keyword>
<feature type="transmembrane region" description="Helical" evidence="11">
    <location>
        <begin position="357"/>
        <end position="382"/>
    </location>
</feature>
<dbReference type="Gene3D" id="1.10.3080.10">
    <property type="entry name" value="Clc chloride channel"/>
    <property type="match status" value="1"/>
</dbReference>
<feature type="transmembrane region" description="Helical" evidence="11">
    <location>
        <begin position="321"/>
        <end position="345"/>
    </location>
</feature>
<proteinExistence type="predicted"/>